<dbReference type="OrthoDB" id="978at2759"/>
<accession>A0A2B7XJP2</accession>
<comment type="caution">
    <text evidence="2">The sequence shown here is derived from an EMBL/GenBank/DDBJ whole genome shotgun (WGS) entry which is preliminary data.</text>
</comment>
<dbReference type="Gene3D" id="3.40.50.150">
    <property type="entry name" value="Vaccinia Virus protein VP39"/>
    <property type="match status" value="1"/>
</dbReference>
<dbReference type="EMBL" id="PDNA01000125">
    <property type="protein sequence ID" value="PGH11944.1"/>
    <property type="molecule type" value="Genomic_DNA"/>
</dbReference>
<feature type="transmembrane region" description="Helical" evidence="1">
    <location>
        <begin position="12"/>
        <end position="31"/>
    </location>
</feature>
<keyword evidence="1" id="KW-1133">Transmembrane helix</keyword>
<evidence type="ECO:0000313" key="2">
    <source>
        <dbReference type="EMBL" id="PGH11944.1"/>
    </source>
</evidence>
<dbReference type="Pfam" id="PF07942">
    <property type="entry name" value="CARME"/>
    <property type="match status" value="1"/>
</dbReference>
<keyword evidence="3" id="KW-1185">Reference proteome</keyword>
<dbReference type="GO" id="GO:0008757">
    <property type="term" value="F:S-adenosylmethionine-dependent methyltransferase activity"/>
    <property type="evidence" value="ECO:0007669"/>
    <property type="project" value="InterPro"/>
</dbReference>
<dbReference type="AlphaFoldDB" id="A0A2B7XJP2"/>
<dbReference type="STRING" id="1447883.A0A2B7XJP2"/>
<dbReference type="PANTHER" id="PTHR12303">
    <property type="entry name" value="CARNOSINE N-METHYLTRANSFERASE"/>
    <property type="match status" value="1"/>
</dbReference>
<reference evidence="2 3" key="1">
    <citation type="submission" date="2017-10" db="EMBL/GenBank/DDBJ databases">
        <title>Comparative genomics in systemic dimorphic fungi from Ajellomycetaceae.</title>
        <authorList>
            <person name="Munoz J.F."/>
            <person name="Mcewen J.G."/>
            <person name="Clay O.K."/>
            <person name="Cuomo C.A."/>
        </authorList>
    </citation>
    <scope>NUCLEOTIDE SEQUENCE [LARGE SCALE GENOMIC DNA]</scope>
    <source>
        <strain evidence="2 3">UAMH7299</strain>
    </source>
</reference>
<protein>
    <submittedName>
        <fullName evidence="2">Uncharacterized protein</fullName>
    </submittedName>
</protein>
<dbReference type="SMART" id="SM01296">
    <property type="entry name" value="N2227"/>
    <property type="match status" value="1"/>
</dbReference>
<name>A0A2B7XJP2_POLH7</name>
<dbReference type="PANTHER" id="PTHR12303:SF13">
    <property type="match status" value="1"/>
</dbReference>
<organism evidence="2 3">
    <name type="scientific">Polytolypa hystricis (strain UAMH7299)</name>
    <dbReference type="NCBI Taxonomy" id="1447883"/>
    <lineage>
        <taxon>Eukaryota</taxon>
        <taxon>Fungi</taxon>
        <taxon>Dikarya</taxon>
        <taxon>Ascomycota</taxon>
        <taxon>Pezizomycotina</taxon>
        <taxon>Eurotiomycetes</taxon>
        <taxon>Eurotiomycetidae</taxon>
        <taxon>Onygenales</taxon>
        <taxon>Onygenales incertae sedis</taxon>
        <taxon>Polytolypa</taxon>
    </lineage>
</organism>
<evidence type="ECO:0000313" key="3">
    <source>
        <dbReference type="Proteomes" id="UP000224634"/>
    </source>
</evidence>
<keyword evidence="1" id="KW-0472">Membrane</keyword>
<dbReference type="InterPro" id="IPR012901">
    <property type="entry name" value="CARME"/>
</dbReference>
<dbReference type="SUPFAM" id="SSF53335">
    <property type="entry name" value="S-adenosyl-L-methionine-dependent methyltransferases"/>
    <property type="match status" value="1"/>
</dbReference>
<sequence>MGKLPLGNGRYAIVGVVAVILLALLCNHMVYGPELNREWDPSLQETPLSTSAQKIPIFQSVPPPASENSTRHIEEKVQLLTRLQKSSGTYDVHHPRHRLLTALHGFYRYKQRSDDELKRVRDLYGKVTKRQKQVIESTINHSASISQSEALIRANDKVAQEIVDHALSFYDIPFAELTQFIKDAEAQKPGSADRTSVSQALKHFVRDWAAEGAHERDATFPAILSTLAGQFPNRSADAPVRVLVPGAGLGRLAHEISALGGFEVTANEWSAYMNIAYRYLESLSAPKRGHRSSTIHPFIDWWSHQPSRAELHRAITFPETYMDPTSVLWVEGDFIRAFNQPREHEKFDAIVSLFFIDTARNLMTYIETIHRLLKGPDLSSAKVSGKGGLWLNLGPLLYGSAPFLQLSVEEIILLSETAGFEFLETDEKWGPLTLAGSNNHSRYTARSIEAPYGYNNNALSKNAYWAQFWLAQKGAGEGGMQ</sequence>
<gene>
    <name evidence="2" type="ORF">AJ80_06909</name>
</gene>
<keyword evidence="1" id="KW-0812">Transmembrane</keyword>
<dbReference type="CDD" id="cd02440">
    <property type="entry name" value="AdoMet_MTases"/>
    <property type="match status" value="1"/>
</dbReference>
<dbReference type="InterPro" id="IPR029063">
    <property type="entry name" value="SAM-dependent_MTases_sf"/>
</dbReference>
<dbReference type="Proteomes" id="UP000224634">
    <property type="component" value="Unassembled WGS sequence"/>
</dbReference>
<evidence type="ECO:0000256" key="1">
    <source>
        <dbReference type="SAM" id="Phobius"/>
    </source>
</evidence>
<proteinExistence type="predicted"/>